<dbReference type="KEGG" id="tng:GSTEN00034259G001"/>
<feature type="compositionally biased region" description="Polar residues" evidence="1">
    <location>
        <begin position="40"/>
        <end position="49"/>
    </location>
</feature>
<organism evidence="2">
    <name type="scientific">Tetraodon nigroviridis</name>
    <name type="common">Spotted green pufferfish</name>
    <name type="synonym">Chelonodon nigroviridis</name>
    <dbReference type="NCBI Taxonomy" id="99883"/>
    <lineage>
        <taxon>Eukaryota</taxon>
        <taxon>Metazoa</taxon>
        <taxon>Chordata</taxon>
        <taxon>Craniata</taxon>
        <taxon>Vertebrata</taxon>
        <taxon>Euteleostomi</taxon>
        <taxon>Actinopterygii</taxon>
        <taxon>Neopterygii</taxon>
        <taxon>Teleostei</taxon>
        <taxon>Neoteleostei</taxon>
        <taxon>Acanthomorphata</taxon>
        <taxon>Eupercaria</taxon>
        <taxon>Tetraodontiformes</taxon>
        <taxon>Tetradontoidea</taxon>
        <taxon>Tetraodontidae</taxon>
        <taxon>Tetraodon</taxon>
    </lineage>
</organism>
<name>Q4RHN2_TETNG</name>
<gene>
    <name evidence="2" type="ORF">GSTENG00034259001</name>
</gene>
<dbReference type="OrthoDB" id="8933311at2759"/>
<accession>Q4RHN2</accession>
<reference evidence="2" key="2">
    <citation type="submission" date="2004-02" db="EMBL/GenBank/DDBJ databases">
        <authorList>
            <consortium name="Genoscope"/>
            <consortium name="Whitehead Institute Centre for Genome Research"/>
        </authorList>
    </citation>
    <scope>NUCLEOTIDE SEQUENCE</scope>
</reference>
<feature type="region of interest" description="Disordered" evidence="1">
    <location>
        <begin position="1"/>
        <end position="82"/>
    </location>
</feature>
<protein>
    <submittedName>
        <fullName evidence="2">(spotted green pufferfish) hypothetical protein</fullName>
    </submittedName>
</protein>
<proteinExistence type="predicted"/>
<evidence type="ECO:0000313" key="2">
    <source>
        <dbReference type="EMBL" id="CAG12100.1"/>
    </source>
</evidence>
<sequence>MQVDFSKDPTVSALDQGKIGGYDETYPQSKLNEKIPGLSRESSPHSATSNKEENQPPEAEKEEPPGGLAAEEAKTQRSSSSENFLERRARAIAAKAQEIEKVIFYRADSFQLHSDICGEFIKNISRIFSTTRPICKCVAFIVLISSWKFVHFL</sequence>
<comment type="caution">
    <text evidence="2">The sequence shown here is derived from an EMBL/GenBank/DDBJ whole genome shotgun (WGS) entry which is preliminary data.</text>
</comment>
<reference evidence="2" key="1">
    <citation type="journal article" date="2004" name="Nature">
        <title>Genome duplication in the teleost fish Tetraodon nigroviridis reveals the early vertebrate proto-karyotype.</title>
        <authorList>
            <person name="Jaillon O."/>
            <person name="Aury J.-M."/>
            <person name="Brunet F."/>
            <person name="Petit J.-L."/>
            <person name="Stange-Thomann N."/>
            <person name="Mauceli E."/>
            <person name="Bouneau L."/>
            <person name="Fischer C."/>
            <person name="Ozouf-Costaz C."/>
            <person name="Bernot A."/>
            <person name="Nicaud S."/>
            <person name="Jaffe D."/>
            <person name="Fisher S."/>
            <person name="Lutfalla G."/>
            <person name="Dossat C."/>
            <person name="Segurens B."/>
            <person name="Dasilva C."/>
            <person name="Salanoubat M."/>
            <person name="Levy M."/>
            <person name="Boudet N."/>
            <person name="Castellano S."/>
            <person name="Anthouard V."/>
            <person name="Jubin C."/>
            <person name="Castelli V."/>
            <person name="Katinka M."/>
            <person name="Vacherie B."/>
            <person name="Biemont C."/>
            <person name="Skalli Z."/>
            <person name="Cattolico L."/>
            <person name="Poulain J."/>
            <person name="De Berardinis V."/>
            <person name="Cruaud C."/>
            <person name="Duprat S."/>
            <person name="Brottier P."/>
            <person name="Coutanceau J.-P."/>
            <person name="Gouzy J."/>
            <person name="Parra G."/>
            <person name="Lardier G."/>
            <person name="Chapple C."/>
            <person name="McKernan K.J."/>
            <person name="McEwan P."/>
            <person name="Bosak S."/>
            <person name="Kellis M."/>
            <person name="Volff J.-N."/>
            <person name="Guigo R."/>
            <person name="Zody M.C."/>
            <person name="Mesirov J."/>
            <person name="Lindblad-Toh K."/>
            <person name="Birren B."/>
            <person name="Nusbaum C."/>
            <person name="Kahn D."/>
            <person name="Robinson-Rechavi M."/>
            <person name="Laudet V."/>
            <person name="Schachter V."/>
            <person name="Quetier F."/>
            <person name="Saurin W."/>
            <person name="Scarpelli C."/>
            <person name="Wincker P."/>
            <person name="Lander E.S."/>
            <person name="Weissenbach J."/>
            <person name="Roest Crollius H."/>
        </authorList>
    </citation>
    <scope>NUCLEOTIDE SEQUENCE [LARGE SCALE GENOMIC DNA]</scope>
</reference>
<dbReference type="EMBL" id="CAAE01015045">
    <property type="protein sequence ID" value="CAG12100.1"/>
    <property type="molecule type" value="Genomic_DNA"/>
</dbReference>
<feature type="compositionally biased region" description="Basic and acidic residues" evidence="1">
    <location>
        <begin position="50"/>
        <end position="64"/>
    </location>
</feature>
<dbReference type="AlphaFoldDB" id="Q4RHN2"/>
<evidence type="ECO:0000256" key="1">
    <source>
        <dbReference type="SAM" id="MobiDB-lite"/>
    </source>
</evidence>